<keyword evidence="3" id="KW-1185">Reference proteome</keyword>
<reference evidence="2 3" key="1">
    <citation type="journal article" date="2010" name="Nature">
        <title>Perigord black truffle genome uncovers evolutionary origins and mechanisms of symbiosis.</title>
        <authorList>
            <person name="Martin F."/>
            <person name="Kohler A."/>
            <person name="Murat C."/>
            <person name="Balestrini R."/>
            <person name="Coutinho P.M."/>
            <person name="Jaillon O."/>
            <person name="Montanini B."/>
            <person name="Morin E."/>
            <person name="Noel B."/>
            <person name="Percudani R."/>
            <person name="Porcel B."/>
            <person name="Rubini A."/>
            <person name="Amicucci A."/>
            <person name="Amselem J."/>
            <person name="Anthouard V."/>
            <person name="Arcioni S."/>
            <person name="Artiguenave F."/>
            <person name="Aury J.M."/>
            <person name="Ballario P."/>
            <person name="Bolchi A."/>
            <person name="Brenna A."/>
            <person name="Brun A."/>
            <person name="Buee M."/>
            <person name="Cantarel B."/>
            <person name="Chevalier G."/>
            <person name="Couloux A."/>
            <person name="Da Silva C."/>
            <person name="Denoeud F."/>
            <person name="Duplessis S."/>
            <person name="Ghignone S."/>
            <person name="Hilselberger B."/>
            <person name="Iotti M."/>
            <person name="Marcais B."/>
            <person name="Mello A."/>
            <person name="Miranda M."/>
            <person name="Pacioni G."/>
            <person name="Quesneville H."/>
            <person name="Riccioni C."/>
            <person name="Ruotolo R."/>
            <person name="Splivallo R."/>
            <person name="Stocchi V."/>
            <person name="Tisserant E."/>
            <person name="Viscomi A.R."/>
            <person name="Zambonelli A."/>
            <person name="Zampieri E."/>
            <person name="Henrissat B."/>
            <person name="Lebrun M.H."/>
            <person name="Paolocci F."/>
            <person name="Bonfante P."/>
            <person name="Ottonello S."/>
            <person name="Wincker P."/>
        </authorList>
    </citation>
    <scope>NUCLEOTIDE SEQUENCE [LARGE SCALE GENOMIC DNA]</scope>
    <source>
        <strain evidence="2 3">Mel28</strain>
    </source>
</reference>
<sequence length="84" mass="9548">MRQHSKLHLPLPKPPSEDHEPRQGSEEEKKNRWIQNPAIGLPPTQSPSPMSRPRAQGPIFHPITQQRPTYITPVIEEREGGEDG</sequence>
<dbReference type="InParanoid" id="D5G600"/>
<evidence type="ECO:0000256" key="1">
    <source>
        <dbReference type="SAM" id="MobiDB-lite"/>
    </source>
</evidence>
<evidence type="ECO:0000313" key="2">
    <source>
        <dbReference type="EMBL" id="CAZ79943.1"/>
    </source>
</evidence>
<dbReference type="EMBL" id="FN430005">
    <property type="protein sequence ID" value="CAZ79943.1"/>
    <property type="molecule type" value="Genomic_DNA"/>
</dbReference>
<feature type="region of interest" description="Disordered" evidence="1">
    <location>
        <begin position="1"/>
        <end position="84"/>
    </location>
</feature>
<gene>
    <name evidence="2" type="ORF">GSTUM_00001700001</name>
</gene>
<dbReference type="Proteomes" id="UP000006911">
    <property type="component" value="Unassembled WGS sequence"/>
</dbReference>
<dbReference type="AlphaFoldDB" id="D5G600"/>
<dbReference type="GeneID" id="9187621"/>
<protein>
    <submittedName>
        <fullName evidence="2">(Perigord truffle) hypothetical protein</fullName>
    </submittedName>
</protein>
<dbReference type="HOGENOM" id="CLU_2529105_0_0_1"/>
<accession>D5G600</accession>
<organism evidence="2 3">
    <name type="scientific">Tuber melanosporum (strain Mel28)</name>
    <name type="common">Perigord black truffle</name>
    <dbReference type="NCBI Taxonomy" id="656061"/>
    <lineage>
        <taxon>Eukaryota</taxon>
        <taxon>Fungi</taxon>
        <taxon>Dikarya</taxon>
        <taxon>Ascomycota</taxon>
        <taxon>Pezizomycotina</taxon>
        <taxon>Pezizomycetes</taxon>
        <taxon>Pezizales</taxon>
        <taxon>Tuberaceae</taxon>
        <taxon>Tuber</taxon>
    </lineage>
</organism>
<dbReference type="RefSeq" id="XP_002835786.1">
    <property type="nucleotide sequence ID" value="XM_002835740.1"/>
</dbReference>
<feature type="compositionally biased region" description="Basic and acidic residues" evidence="1">
    <location>
        <begin position="15"/>
        <end position="31"/>
    </location>
</feature>
<evidence type="ECO:0000313" key="3">
    <source>
        <dbReference type="Proteomes" id="UP000006911"/>
    </source>
</evidence>
<name>D5G600_TUBMM</name>
<dbReference type="KEGG" id="tml:GSTUM_00001700001"/>
<proteinExistence type="predicted"/>